<dbReference type="CDD" id="cd00200">
    <property type="entry name" value="WD40"/>
    <property type="match status" value="2"/>
</dbReference>
<dbReference type="Pfam" id="PF17100">
    <property type="entry name" value="NACHT_N"/>
    <property type="match status" value="1"/>
</dbReference>
<sequence>MPLKNLFKKPRNTNVGERGRGTSPAPLLQRRDLGDSTKESSSGQPERYVAACPPVTDAQKTPASATVEVQDPRSPVTQETSETSLSTAQTQVLPVQPTTDTRTCEAETEPGAKVPPAVANSVQKTALSISQRLWNDAYDSLKNDKDTVEIVEAYTITLTKVVRAEASASGATDKLAQLDDPETRQRYMNKLVQEGQTRISKASKITKKVGDFAAFVLSAKGLGDLIVQNFPPAALPWAGVCAGLQILMNPANATKSNLAGIAHVVSQMDWYCALTEHLLDGDKTMIGNESFKSVMQQLEKAVVTLYKALLLYQMKSVRSYHRNLGLVILRGLANMDDWDGDLSGVTDAEATIKRLSVQYHQEYEKSCLYQLVVQGKEARTLLGDIRKDIRELIAQQQTIQEKSENRECLRALFAVDPQSDMGTIESKKGDLLYDAYKWILNSKEYAAFTNWSEGASDVSPCRLLWIKGPAGTGKTMLVIGIIRELSRLASVLSPGLSYFFYQGTGDKALRSATAALRSLIWLLLYQQPLLIFHLRSKYENIGTSLFHDRNTFVALSNVFKSMLKDPQLQPTYFVVDALDECDQELDEFVKLISSSIALSDKVKWLVSSRPEVKVEIPDTAEGLVELDAQKLKDPVNAYIDHKLSTLRALPGYDEDTLAEVTDEIHRRAENTFLWVAIVLKELHSVEGWYAIDIIRAMPRGLSDLYEHMMTRIEVYLIHQSAKEYLSCNFHKVSPSGPKDTHHAIFSRSLQALLKTLRRDMYDLGAPGFPIKEVQHPDSDPLAVTLEGHNDKVTSVAFSADGNYIASASDDMTVKIWDTTSGACSQTLEGHNGPVTSVVFSVDGNYIASASHDKTVKIWDTTSGVCRQTLEGHIDWVRSVAFSADGNYVASASDDMTVKIWDTTSGACRQTLEGHNDWVRSVDFSADGNYIASASEDMTIKIWDTTSGACRQTLEGHNRWVTSVAFSVDGNYVASASGDNTVKIWDTTSGACRQTLEGHNRWVTSVAFSADGNYVASASEDMTIKIWDTTSGACRQTLEGHNDWVTSVAFSVDGNYIASASSDNTVKIWDTTSGAYRQTLEGHNGKVTSVAFSADGNYIASVSDDMTMKIWDTTSGVCRQTLEGHNGPVTSVDFSVDGNYVASASEDMTIKIWDTTSGACRQTLEGHNRWVTSVAFSVDGNYIASAPSNNTVKIWDTTSGVCRQTLEGHNDWVRSVAFSADGNYVASASDDMTVKIWDTTSGACRQTLEGHNRWVTSVAFSVDGNYVASASGDNTVKIWDTTSGVCRKTIITGISSFYIDLLAITPDATHIAAYSAPVGGEGLQDRKWYGYGLNSDRSWITYNGQNYASVAHQVEF</sequence>
<dbReference type="PROSITE" id="PS50082">
    <property type="entry name" value="WD_REPEATS_2"/>
    <property type="match status" value="12"/>
</dbReference>
<feature type="repeat" description="WD" evidence="3">
    <location>
        <begin position="1205"/>
        <end position="1246"/>
    </location>
</feature>
<dbReference type="PANTHER" id="PTHR44129">
    <property type="entry name" value="WD REPEAT-CONTAINING PROTEIN POP1"/>
    <property type="match status" value="1"/>
</dbReference>
<comment type="caution">
    <text evidence="6">The sequence shown here is derived from an EMBL/GenBank/DDBJ whole genome shotgun (WGS) entry which is preliminary data.</text>
</comment>
<feature type="repeat" description="WD" evidence="3">
    <location>
        <begin position="785"/>
        <end position="826"/>
    </location>
</feature>
<dbReference type="PROSITE" id="PS50837">
    <property type="entry name" value="NACHT"/>
    <property type="match status" value="1"/>
</dbReference>
<evidence type="ECO:0000256" key="1">
    <source>
        <dbReference type="ARBA" id="ARBA00022574"/>
    </source>
</evidence>
<dbReference type="InterPro" id="IPR056884">
    <property type="entry name" value="NPHP3-like_N"/>
</dbReference>
<organism evidence="6 7">
    <name type="scientific">Sporothrix stenoceras</name>
    <dbReference type="NCBI Taxonomy" id="5173"/>
    <lineage>
        <taxon>Eukaryota</taxon>
        <taxon>Fungi</taxon>
        <taxon>Dikarya</taxon>
        <taxon>Ascomycota</taxon>
        <taxon>Pezizomycotina</taxon>
        <taxon>Sordariomycetes</taxon>
        <taxon>Sordariomycetidae</taxon>
        <taxon>Ophiostomatales</taxon>
        <taxon>Ophiostomataceae</taxon>
        <taxon>Sporothrix</taxon>
    </lineage>
</organism>
<feature type="repeat" description="WD" evidence="3">
    <location>
        <begin position="827"/>
        <end position="868"/>
    </location>
</feature>
<keyword evidence="7" id="KW-1185">Reference proteome</keyword>
<dbReference type="Gene3D" id="3.40.50.300">
    <property type="entry name" value="P-loop containing nucleotide triphosphate hydrolases"/>
    <property type="match status" value="1"/>
</dbReference>
<feature type="region of interest" description="Disordered" evidence="4">
    <location>
        <begin position="1"/>
        <end position="98"/>
    </location>
</feature>
<feature type="repeat" description="WD" evidence="3">
    <location>
        <begin position="869"/>
        <end position="910"/>
    </location>
</feature>
<feature type="compositionally biased region" description="Basic and acidic residues" evidence="4">
    <location>
        <begin position="29"/>
        <end position="38"/>
    </location>
</feature>
<dbReference type="EMBL" id="JAWCUI010000034">
    <property type="protein sequence ID" value="KAL1894187.1"/>
    <property type="molecule type" value="Genomic_DNA"/>
</dbReference>
<proteinExistence type="predicted"/>
<feature type="domain" description="NACHT" evidence="5">
    <location>
        <begin position="462"/>
        <end position="610"/>
    </location>
</feature>
<keyword evidence="1 3" id="KW-0853">WD repeat</keyword>
<evidence type="ECO:0000259" key="5">
    <source>
        <dbReference type="PROSITE" id="PS50837"/>
    </source>
</evidence>
<evidence type="ECO:0000313" key="6">
    <source>
        <dbReference type="EMBL" id="KAL1894187.1"/>
    </source>
</evidence>
<dbReference type="InterPro" id="IPR007111">
    <property type="entry name" value="NACHT_NTPase"/>
</dbReference>
<feature type="repeat" description="WD" evidence="3">
    <location>
        <begin position="1163"/>
        <end position="1204"/>
    </location>
</feature>
<dbReference type="InterPro" id="IPR050349">
    <property type="entry name" value="WD_LIS1/nudF_dynein_reg"/>
</dbReference>
<keyword evidence="2" id="KW-0677">Repeat</keyword>
<feature type="repeat" description="WD" evidence="3">
    <location>
        <begin position="1247"/>
        <end position="1288"/>
    </location>
</feature>
<dbReference type="InterPro" id="IPR036322">
    <property type="entry name" value="WD40_repeat_dom_sf"/>
</dbReference>
<feature type="repeat" description="WD" evidence="3">
    <location>
        <begin position="953"/>
        <end position="994"/>
    </location>
</feature>
<dbReference type="SUPFAM" id="SSF50978">
    <property type="entry name" value="WD40 repeat-like"/>
    <property type="match status" value="2"/>
</dbReference>
<evidence type="ECO:0000256" key="3">
    <source>
        <dbReference type="PROSITE-ProRule" id="PRU00221"/>
    </source>
</evidence>
<dbReference type="SMART" id="SM00320">
    <property type="entry name" value="WD40"/>
    <property type="match status" value="12"/>
</dbReference>
<feature type="repeat" description="WD" evidence="3">
    <location>
        <begin position="995"/>
        <end position="1036"/>
    </location>
</feature>
<evidence type="ECO:0000256" key="2">
    <source>
        <dbReference type="ARBA" id="ARBA00022737"/>
    </source>
</evidence>
<dbReference type="Proteomes" id="UP001583186">
    <property type="component" value="Unassembled WGS sequence"/>
</dbReference>
<evidence type="ECO:0000256" key="4">
    <source>
        <dbReference type="SAM" id="MobiDB-lite"/>
    </source>
</evidence>
<dbReference type="PRINTS" id="PR00320">
    <property type="entry name" value="GPROTEINBRPT"/>
</dbReference>
<protein>
    <recommendedName>
        <fullName evidence="5">NACHT domain-containing protein</fullName>
    </recommendedName>
</protein>
<dbReference type="InterPro" id="IPR015943">
    <property type="entry name" value="WD40/YVTN_repeat-like_dom_sf"/>
</dbReference>
<dbReference type="Gene3D" id="2.130.10.10">
    <property type="entry name" value="YVTN repeat-like/Quinoprotein amine dehydrogenase"/>
    <property type="match status" value="6"/>
</dbReference>
<accession>A0ABR3Z1W5</accession>
<reference evidence="6 7" key="1">
    <citation type="journal article" date="2024" name="IMA Fungus">
        <title>IMA Genome - F19 : A genome assembly and annotation guide to empower mycologists, including annotated draft genome sequences of Ceratocystis pirilliformis, Diaporthe australafricana, Fusarium ophioides, Paecilomyces lecythidis, and Sporothrix stenoceras.</title>
        <authorList>
            <person name="Aylward J."/>
            <person name="Wilson A.M."/>
            <person name="Visagie C.M."/>
            <person name="Spraker J."/>
            <person name="Barnes I."/>
            <person name="Buitendag C."/>
            <person name="Ceriani C."/>
            <person name="Del Mar Angel L."/>
            <person name="du Plessis D."/>
            <person name="Fuchs T."/>
            <person name="Gasser K."/>
            <person name="Kramer D."/>
            <person name="Li W."/>
            <person name="Munsamy K."/>
            <person name="Piso A."/>
            <person name="Price J.L."/>
            <person name="Sonnekus B."/>
            <person name="Thomas C."/>
            <person name="van der Nest A."/>
            <person name="van Dijk A."/>
            <person name="van Heerden A."/>
            <person name="van Vuuren N."/>
            <person name="Yilmaz N."/>
            <person name="Duong T.A."/>
            <person name="van der Merwe N.A."/>
            <person name="Wingfield M.J."/>
            <person name="Wingfield B.D."/>
        </authorList>
    </citation>
    <scope>NUCLEOTIDE SEQUENCE [LARGE SCALE GENOMIC DNA]</scope>
    <source>
        <strain evidence="6 7">CMW 5346</strain>
    </source>
</reference>
<dbReference type="InterPro" id="IPR020472">
    <property type="entry name" value="WD40_PAC1"/>
</dbReference>
<dbReference type="PROSITE" id="PS00678">
    <property type="entry name" value="WD_REPEATS_1"/>
    <property type="match status" value="12"/>
</dbReference>
<feature type="repeat" description="WD" evidence="3">
    <location>
        <begin position="1079"/>
        <end position="1120"/>
    </location>
</feature>
<feature type="repeat" description="WD" evidence="3">
    <location>
        <begin position="911"/>
        <end position="952"/>
    </location>
</feature>
<feature type="compositionally biased region" description="Polar residues" evidence="4">
    <location>
        <begin position="75"/>
        <end position="98"/>
    </location>
</feature>
<evidence type="ECO:0000313" key="7">
    <source>
        <dbReference type="Proteomes" id="UP001583186"/>
    </source>
</evidence>
<gene>
    <name evidence="6" type="ORF">Sste5346_005973</name>
</gene>
<dbReference type="Pfam" id="PF24883">
    <property type="entry name" value="NPHP3_N"/>
    <property type="match status" value="1"/>
</dbReference>
<dbReference type="PROSITE" id="PS50294">
    <property type="entry name" value="WD_REPEATS_REGION"/>
    <property type="match status" value="12"/>
</dbReference>
<dbReference type="InterPro" id="IPR027417">
    <property type="entry name" value="P-loop_NTPase"/>
</dbReference>
<dbReference type="InterPro" id="IPR001680">
    <property type="entry name" value="WD40_rpt"/>
</dbReference>
<dbReference type="SUPFAM" id="SSF52540">
    <property type="entry name" value="P-loop containing nucleoside triphosphate hydrolases"/>
    <property type="match status" value="1"/>
</dbReference>
<dbReference type="Pfam" id="PF00400">
    <property type="entry name" value="WD40"/>
    <property type="match status" value="12"/>
</dbReference>
<feature type="repeat" description="WD" evidence="3">
    <location>
        <begin position="1121"/>
        <end position="1162"/>
    </location>
</feature>
<name>A0ABR3Z1W5_9PEZI</name>
<feature type="compositionally biased region" description="Basic residues" evidence="4">
    <location>
        <begin position="1"/>
        <end position="11"/>
    </location>
</feature>
<dbReference type="InterPro" id="IPR019775">
    <property type="entry name" value="WD40_repeat_CS"/>
</dbReference>
<feature type="repeat" description="WD" evidence="3">
    <location>
        <begin position="1037"/>
        <end position="1078"/>
    </location>
</feature>
<dbReference type="InterPro" id="IPR031359">
    <property type="entry name" value="NACHT_N"/>
</dbReference>